<gene>
    <name evidence="2" type="primary">BFA1</name>
    <name evidence="2" type="ORF">GRS66_002838</name>
</gene>
<feature type="compositionally biased region" description="Low complexity" evidence="1">
    <location>
        <begin position="162"/>
        <end position="175"/>
    </location>
</feature>
<dbReference type="GO" id="GO:0031578">
    <property type="term" value="P:mitotic spindle orientation checkpoint signaling"/>
    <property type="evidence" value="ECO:0007669"/>
    <property type="project" value="TreeGrafter"/>
</dbReference>
<dbReference type="InterPro" id="IPR034586">
    <property type="entry name" value="Bfa1/Byr4"/>
</dbReference>
<reference evidence="2 3" key="1">
    <citation type="journal article" date="2019" name="BMC Genomics">
        <title>Chromosome level assembly and comparative genome analysis confirm lager-brewing yeasts originated from a single hybridization.</title>
        <authorList>
            <person name="Salazar A.N."/>
            <person name="Gorter de Vries A.R."/>
            <person name="van den Broek M."/>
            <person name="Brouwers N."/>
            <person name="de la Torre Cortes P."/>
            <person name="Kuijpers N.G.A."/>
            <person name="Daran J.G."/>
            <person name="Abeel T."/>
        </authorList>
    </citation>
    <scope>NUCLEOTIDE SEQUENCE [LARGE SCALE GENOMIC DNA]</scope>
    <source>
        <strain evidence="2 3">CBS 1483</strain>
    </source>
</reference>
<feature type="compositionally biased region" description="Polar residues" evidence="1">
    <location>
        <begin position="25"/>
        <end position="37"/>
    </location>
</feature>
<dbReference type="OrthoDB" id="19159at2759"/>
<dbReference type="Proteomes" id="UP000501346">
    <property type="component" value="Chromosome ScX-SeX"/>
</dbReference>
<dbReference type="GO" id="GO:1990334">
    <property type="term" value="C:Bfa1-Bub2 complex"/>
    <property type="evidence" value="ECO:0007669"/>
    <property type="project" value="InterPro"/>
</dbReference>
<feature type="compositionally biased region" description="Basic and acidic residues" evidence="1">
    <location>
        <begin position="388"/>
        <end position="400"/>
    </location>
</feature>
<feature type="compositionally biased region" description="Low complexity" evidence="1">
    <location>
        <begin position="41"/>
        <end position="54"/>
    </location>
</feature>
<feature type="compositionally biased region" description="Polar residues" evidence="1">
    <location>
        <begin position="401"/>
        <end position="414"/>
    </location>
</feature>
<dbReference type="GO" id="GO:0005096">
    <property type="term" value="F:GTPase activator activity"/>
    <property type="evidence" value="ECO:0007669"/>
    <property type="project" value="InterPro"/>
</dbReference>
<accession>A0A6C1DV62</accession>
<sequence length="578" mass="66184">MSIRPLTLNGLDDPETSFEELNTTLPRFQSHETSTLRDSAPPLSTSTYLPTPSSIGTSDTGTVFSNSADAFWSDKQGDNDQDMEVEQDDEFLNDFQEFQNKKDDFDDAIKTNFHLRNKCGSTPFKNVDFVNEFDKKLNFELDKPRLKQPRSMMELKSRRKLSNSVSSKNLKGGNSVRFKKSMPNLALFSSTIREEEEEEEEGKGEEQQEQDYEDDDTQGTILARFSSDDEGGFLTGFGELEDEPLDQTFSLSRGQDLKRPPFLKRKSASSLPLKISPTQYDIVKHDELLTPGLHSRQREWNTQQELDSFREERPVRRYPSHNLQLHGPAKIKTIKQQIDHNTPMKKGSMVYNPQTMKWEGNENVLNKFSDVDTANRKALLIKNKLQRDADDHTAKQKRYSDLQNSRSASRNQKVVGNMVLDEQNLRWVSISEDEADPFAGIPEINPPPVRTTMKKRSSSPFLRSQSQLSPSPSSNGNNGGYQSTAAQVRLRKYHSMRSLNAPPEDLALNTTFHLSSKTLEKFYHEENRWNRKLASWFIPQDETITGVDEETMDESTIGGKRKSYMYEIRNMVINSTKD</sequence>
<dbReference type="AlphaFoldDB" id="A0A6C1DV62"/>
<evidence type="ECO:0000313" key="2">
    <source>
        <dbReference type="EMBL" id="QID80503.1"/>
    </source>
</evidence>
<feature type="region of interest" description="Disordered" evidence="1">
    <location>
        <begin position="437"/>
        <end position="482"/>
    </location>
</feature>
<dbReference type="GO" id="GO:0044732">
    <property type="term" value="C:mitotic spindle pole body"/>
    <property type="evidence" value="ECO:0007669"/>
    <property type="project" value="TreeGrafter"/>
</dbReference>
<feature type="compositionally biased region" description="Acidic residues" evidence="1">
    <location>
        <begin position="194"/>
        <end position="216"/>
    </location>
</feature>
<feature type="region of interest" description="Disordered" evidence="1">
    <location>
        <begin position="25"/>
        <end position="55"/>
    </location>
</feature>
<dbReference type="EMBL" id="CP048991">
    <property type="protein sequence ID" value="QID80503.1"/>
    <property type="molecule type" value="Genomic_DNA"/>
</dbReference>
<feature type="region of interest" description="Disordered" evidence="1">
    <location>
        <begin position="388"/>
        <end position="415"/>
    </location>
</feature>
<evidence type="ECO:0000256" key="1">
    <source>
        <dbReference type="SAM" id="MobiDB-lite"/>
    </source>
</evidence>
<dbReference type="PANTHER" id="PTHR35140:SF1">
    <property type="entry name" value="MITOTIC CHECK POINT PROTEIN BFA1"/>
    <property type="match status" value="1"/>
</dbReference>
<protein>
    <submittedName>
        <fullName evidence="2">Mitotic check point protein bfa1</fullName>
    </submittedName>
</protein>
<evidence type="ECO:0000313" key="3">
    <source>
        <dbReference type="Proteomes" id="UP000501346"/>
    </source>
</evidence>
<keyword evidence="3" id="KW-1185">Reference proteome</keyword>
<feature type="region of interest" description="Disordered" evidence="1">
    <location>
        <begin position="148"/>
        <end position="177"/>
    </location>
</feature>
<feature type="region of interest" description="Disordered" evidence="1">
    <location>
        <begin position="190"/>
        <end position="216"/>
    </location>
</feature>
<name>A0A6C1DV62_SACPS</name>
<organism evidence="2 3">
    <name type="scientific">Saccharomyces pastorianus</name>
    <name type="common">Lager yeast</name>
    <name type="synonym">Saccharomyces cerevisiae x Saccharomyces eubayanus</name>
    <dbReference type="NCBI Taxonomy" id="27292"/>
    <lineage>
        <taxon>Eukaryota</taxon>
        <taxon>Fungi</taxon>
        <taxon>Dikarya</taxon>
        <taxon>Ascomycota</taxon>
        <taxon>Saccharomycotina</taxon>
        <taxon>Saccharomycetes</taxon>
        <taxon>Saccharomycetales</taxon>
        <taxon>Saccharomycetaceae</taxon>
        <taxon>Saccharomyces</taxon>
    </lineage>
</organism>
<feature type="compositionally biased region" description="Low complexity" evidence="1">
    <location>
        <begin position="458"/>
        <end position="482"/>
    </location>
</feature>
<dbReference type="PANTHER" id="PTHR35140">
    <property type="entry name" value="MITOTIC CHECK POINT PROTEIN BFA1"/>
    <property type="match status" value="1"/>
</dbReference>
<proteinExistence type="predicted"/>